<evidence type="ECO:0000313" key="2">
    <source>
        <dbReference type="EMBL" id="EIM07451.1"/>
    </source>
</evidence>
<dbReference type="Proteomes" id="UP000004725">
    <property type="component" value="Unassembled WGS sequence"/>
</dbReference>
<evidence type="ECO:0008006" key="4">
    <source>
        <dbReference type="Google" id="ProtNLM"/>
    </source>
</evidence>
<keyword evidence="1" id="KW-0812">Transmembrane</keyword>
<evidence type="ECO:0000256" key="1">
    <source>
        <dbReference type="SAM" id="Phobius"/>
    </source>
</evidence>
<name>A0AA87LSX0_9BACL</name>
<comment type="caution">
    <text evidence="2">The sequence shown here is derived from an EMBL/GenBank/DDBJ whole genome shotgun (WGS) entry which is preliminary data.</text>
</comment>
<organism evidence="2 3">
    <name type="scientific">Planococcus antarcticus DSM 14505</name>
    <dbReference type="NCBI Taxonomy" id="1185653"/>
    <lineage>
        <taxon>Bacteria</taxon>
        <taxon>Bacillati</taxon>
        <taxon>Bacillota</taxon>
        <taxon>Bacilli</taxon>
        <taxon>Bacillales</taxon>
        <taxon>Caryophanaceae</taxon>
        <taxon>Planococcus</taxon>
    </lineage>
</organism>
<keyword evidence="1" id="KW-1133">Transmembrane helix</keyword>
<gene>
    <name evidence="2" type="ORF">A1A1_05697</name>
</gene>
<accession>A0AA87LSX0</accession>
<protein>
    <recommendedName>
        <fullName evidence="4">ABC transporter permease</fullName>
    </recommendedName>
</protein>
<proteinExistence type="predicted"/>
<reference evidence="2 3" key="1">
    <citation type="journal article" date="2012" name="J. Bacteriol.">
        <title>Genome Sequence of the Antarctic Psychrophile Bacterium Planococcus antarcticus DSM 14505.</title>
        <authorList>
            <person name="Margolles A."/>
            <person name="Gueimonde M."/>
            <person name="Sanchez B."/>
        </authorList>
    </citation>
    <scope>NUCLEOTIDE SEQUENCE [LARGE SCALE GENOMIC DNA]</scope>
    <source>
        <strain evidence="2 3">DSM 14505</strain>
    </source>
</reference>
<feature type="transmembrane region" description="Helical" evidence="1">
    <location>
        <begin position="7"/>
        <end position="36"/>
    </location>
</feature>
<keyword evidence="1" id="KW-0472">Membrane</keyword>
<dbReference type="AlphaFoldDB" id="A0AA87LSX0"/>
<sequence length="115" mass="12478">MNKFWLITLGIIAGIVALSNIGSIFGLAVSLLIIYAGVHYYLRSLSTLAKVWWASVAVVGGISAISNVPALIGVAALAALWIIYRKWNGQNVSVVAVKESDPFTNFEQQWNKLSK</sequence>
<dbReference type="EMBL" id="AJYB01000015">
    <property type="protein sequence ID" value="EIM07451.1"/>
    <property type="molecule type" value="Genomic_DNA"/>
</dbReference>
<feature type="transmembrane region" description="Helical" evidence="1">
    <location>
        <begin position="51"/>
        <end position="84"/>
    </location>
</feature>
<evidence type="ECO:0000313" key="3">
    <source>
        <dbReference type="Proteomes" id="UP000004725"/>
    </source>
</evidence>
<dbReference type="RefSeq" id="WP_006829145.1">
    <property type="nucleotide sequence ID" value="NZ_AJYB01000015.1"/>
</dbReference>